<dbReference type="AlphaFoldDB" id="A0A4C2ABH1"/>
<comment type="caution">
    <text evidence="2">The sequence shown here is derived from an EMBL/GenBank/DDBJ whole genome shotgun (WGS) entry which is preliminary data.</text>
</comment>
<evidence type="ECO:0000313" key="2">
    <source>
        <dbReference type="EMBL" id="GBP98201.1"/>
    </source>
</evidence>
<accession>A0A4C2ABH1</accession>
<feature type="compositionally biased region" description="Basic and acidic residues" evidence="1">
    <location>
        <begin position="1"/>
        <end position="14"/>
    </location>
</feature>
<protein>
    <submittedName>
        <fullName evidence="2">Uncharacterized protein</fullName>
    </submittedName>
</protein>
<gene>
    <name evidence="2" type="ORF">EVAR_70880_1</name>
</gene>
<reference evidence="2 3" key="1">
    <citation type="journal article" date="2019" name="Commun. Biol.">
        <title>The bagworm genome reveals a unique fibroin gene that provides high tensile strength.</title>
        <authorList>
            <person name="Kono N."/>
            <person name="Nakamura H."/>
            <person name="Ohtoshi R."/>
            <person name="Tomita M."/>
            <person name="Numata K."/>
            <person name="Arakawa K."/>
        </authorList>
    </citation>
    <scope>NUCLEOTIDE SEQUENCE [LARGE SCALE GENOMIC DNA]</scope>
</reference>
<organism evidence="2 3">
    <name type="scientific">Eumeta variegata</name>
    <name type="common">Bagworm moth</name>
    <name type="synonym">Eumeta japonica</name>
    <dbReference type="NCBI Taxonomy" id="151549"/>
    <lineage>
        <taxon>Eukaryota</taxon>
        <taxon>Metazoa</taxon>
        <taxon>Ecdysozoa</taxon>
        <taxon>Arthropoda</taxon>
        <taxon>Hexapoda</taxon>
        <taxon>Insecta</taxon>
        <taxon>Pterygota</taxon>
        <taxon>Neoptera</taxon>
        <taxon>Endopterygota</taxon>
        <taxon>Lepidoptera</taxon>
        <taxon>Glossata</taxon>
        <taxon>Ditrysia</taxon>
        <taxon>Tineoidea</taxon>
        <taxon>Psychidae</taxon>
        <taxon>Oiketicinae</taxon>
        <taxon>Eumeta</taxon>
    </lineage>
</organism>
<evidence type="ECO:0000313" key="3">
    <source>
        <dbReference type="Proteomes" id="UP000299102"/>
    </source>
</evidence>
<dbReference type="EMBL" id="BGZK01003087">
    <property type="protein sequence ID" value="GBP98201.1"/>
    <property type="molecule type" value="Genomic_DNA"/>
</dbReference>
<feature type="compositionally biased region" description="Low complexity" evidence="1">
    <location>
        <begin position="18"/>
        <end position="35"/>
    </location>
</feature>
<evidence type="ECO:0000256" key="1">
    <source>
        <dbReference type="SAM" id="MobiDB-lite"/>
    </source>
</evidence>
<sequence length="92" mass="10465">MSRRRTLENQAERRRSPRSSPVSVVSGTRARGRGAPRPPPGQGRAGRVRDPVSEPLRLMWRDHLKGIPQQWGIANLTERNLAYRSDRLLLTT</sequence>
<name>A0A4C2ABH1_EUMVA</name>
<proteinExistence type="predicted"/>
<dbReference type="Proteomes" id="UP000299102">
    <property type="component" value="Unassembled WGS sequence"/>
</dbReference>
<feature type="region of interest" description="Disordered" evidence="1">
    <location>
        <begin position="1"/>
        <end position="52"/>
    </location>
</feature>
<keyword evidence="3" id="KW-1185">Reference proteome</keyword>